<proteinExistence type="predicted"/>
<dbReference type="AlphaFoldDB" id="A0A0S4KSN4"/>
<gene>
    <name evidence="1" type="ORF">NITINOP_1338</name>
</gene>
<protein>
    <submittedName>
        <fullName evidence="1">Uncharacterized protein</fullName>
    </submittedName>
</protein>
<sequence>MNEDISWPPVTDDEDLARFVLFRGWIRSSHSTVKPDAFIPYPYPDLSVTRHIGLSVEEVWQIGQAVADRRPATLYGRADIQAVHIRRQALRIVPTPEPRNHANITDWPKDKPAQKIIAQELAAVARYVPNPNQ</sequence>
<dbReference type="STRING" id="1715989.NITINOP_1338"/>
<dbReference type="RefSeq" id="WP_062484287.1">
    <property type="nucleotide sequence ID" value="NZ_LN885086.1"/>
</dbReference>
<accession>A0A0S4KSN4</accession>
<dbReference type="OrthoDB" id="572791at2"/>
<name>A0A0S4KSN4_9BACT</name>
<evidence type="ECO:0000313" key="2">
    <source>
        <dbReference type="Proteomes" id="UP000066284"/>
    </source>
</evidence>
<evidence type="ECO:0000313" key="1">
    <source>
        <dbReference type="EMBL" id="CUQ66313.1"/>
    </source>
</evidence>
<dbReference type="Proteomes" id="UP000066284">
    <property type="component" value="Chromosome 1"/>
</dbReference>
<organism evidence="1 2">
    <name type="scientific">Candidatus Nitrospira inopinata</name>
    <dbReference type="NCBI Taxonomy" id="1715989"/>
    <lineage>
        <taxon>Bacteria</taxon>
        <taxon>Pseudomonadati</taxon>
        <taxon>Nitrospirota</taxon>
        <taxon>Nitrospiria</taxon>
        <taxon>Nitrospirales</taxon>
        <taxon>Nitrospiraceae</taxon>
        <taxon>Nitrospira</taxon>
    </lineage>
</organism>
<dbReference type="EMBL" id="LN885086">
    <property type="protein sequence ID" value="CUQ66313.1"/>
    <property type="molecule type" value="Genomic_DNA"/>
</dbReference>
<dbReference type="KEGG" id="nio:NITINOP_1338"/>
<reference evidence="2" key="1">
    <citation type="submission" date="2015-09" db="EMBL/GenBank/DDBJ databases">
        <authorList>
            <person name="Daims H."/>
        </authorList>
    </citation>
    <scope>NUCLEOTIDE SEQUENCE [LARGE SCALE GENOMIC DNA]</scope>
</reference>
<keyword evidence="2" id="KW-1185">Reference proteome</keyword>